<evidence type="ECO:0000313" key="1">
    <source>
        <dbReference type="EMBL" id="OMO77555.1"/>
    </source>
</evidence>
<comment type="caution">
    <text evidence="1">The sequence shown here is derived from an EMBL/GenBank/DDBJ whole genome shotgun (WGS) entry which is preliminary data.</text>
</comment>
<dbReference type="AlphaFoldDB" id="A0A1R3I4M4"/>
<dbReference type="OrthoDB" id="10546965at2759"/>
<dbReference type="EMBL" id="AWUE01018914">
    <property type="protein sequence ID" value="OMO77555.1"/>
    <property type="molecule type" value="Genomic_DNA"/>
</dbReference>
<name>A0A1R3I4M4_9ROSI</name>
<accession>A0A1R3I4M4</accession>
<gene>
    <name evidence="1" type="ORF">COLO4_25089</name>
</gene>
<protein>
    <submittedName>
        <fullName evidence="1">Uncharacterized protein</fullName>
    </submittedName>
</protein>
<evidence type="ECO:0000313" key="2">
    <source>
        <dbReference type="Proteomes" id="UP000187203"/>
    </source>
</evidence>
<dbReference type="Proteomes" id="UP000187203">
    <property type="component" value="Unassembled WGS sequence"/>
</dbReference>
<proteinExistence type="predicted"/>
<organism evidence="1 2">
    <name type="scientific">Corchorus olitorius</name>
    <dbReference type="NCBI Taxonomy" id="93759"/>
    <lineage>
        <taxon>Eukaryota</taxon>
        <taxon>Viridiplantae</taxon>
        <taxon>Streptophyta</taxon>
        <taxon>Embryophyta</taxon>
        <taxon>Tracheophyta</taxon>
        <taxon>Spermatophyta</taxon>
        <taxon>Magnoliopsida</taxon>
        <taxon>eudicotyledons</taxon>
        <taxon>Gunneridae</taxon>
        <taxon>Pentapetalae</taxon>
        <taxon>rosids</taxon>
        <taxon>malvids</taxon>
        <taxon>Malvales</taxon>
        <taxon>Malvaceae</taxon>
        <taxon>Grewioideae</taxon>
        <taxon>Apeibeae</taxon>
        <taxon>Corchorus</taxon>
    </lineage>
</organism>
<reference evidence="2" key="1">
    <citation type="submission" date="2013-09" db="EMBL/GenBank/DDBJ databases">
        <title>Corchorus olitorius genome sequencing.</title>
        <authorList>
            <person name="Alam M."/>
            <person name="Haque M.S."/>
            <person name="Islam M.S."/>
            <person name="Emdad E.M."/>
            <person name="Islam M.M."/>
            <person name="Ahmed B."/>
            <person name="Halim A."/>
            <person name="Hossen Q.M.M."/>
            <person name="Hossain M.Z."/>
            <person name="Ahmed R."/>
            <person name="Khan M.M."/>
            <person name="Islam R."/>
            <person name="Rashid M.M."/>
            <person name="Khan S.A."/>
            <person name="Rahman M.S."/>
            <person name="Alam M."/>
            <person name="Yahiya A.S."/>
            <person name="Khan M.S."/>
            <person name="Azam M.S."/>
            <person name="Haque T."/>
            <person name="Lashkar M.Z.H."/>
            <person name="Akhand A.I."/>
            <person name="Morshed G."/>
            <person name="Roy S."/>
            <person name="Uddin K.S."/>
            <person name="Rabeya T."/>
            <person name="Hossain A.S."/>
            <person name="Chowdhury A."/>
            <person name="Snigdha A.R."/>
            <person name="Mortoza M.S."/>
            <person name="Matin S.A."/>
            <person name="Hoque S.M.E."/>
            <person name="Islam M.K."/>
            <person name="Roy D.K."/>
            <person name="Haider R."/>
            <person name="Moosa M.M."/>
            <person name="Elias S.M."/>
            <person name="Hasan A.M."/>
            <person name="Jahan S."/>
            <person name="Shafiuddin M."/>
            <person name="Mahmood N."/>
            <person name="Shommy N.S."/>
        </authorList>
    </citation>
    <scope>NUCLEOTIDE SEQUENCE [LARGE SCALE GENOMIC DNA]</scope>
    <source>
        <strain evidence="2">cv. O-4</strain>
    </source>
</reference>
<keyword evidence="2" id="KW-1185">Reference proteome</keyword>
<sequence>MEQSQALIEQSLENTARIQSLTVQVAELTTRLEKINELPSTMVLDSEHHVSELVLEKEDDDSYSLFPTNLVESEEEEAEISISPLLESSTTDFGFISDMVPINTDTPSLELSMGESEFSSILQETSPPKCEYSTLEANIVDSSLFGSNLEYEDPDFMGVKKFLEFGCFEDE</sequence>